<organism evidence="3 4">
    <name type="scientific">Comamonas sediminis</name>
    <dbReference type="NCBI Taxonomy" id="1783360"/>
    <lineage>
        <taxon>Bacteria</taxon>
        <taxon>Pseudomonadati</taxon>
        <taxon>Pseudomonadota</taxon>
        <taxon>Betaproteobacteria</taxon>
        <taxon>Burkholderiales</taxon>
        <taxon>Comamonadaceae</taxon>
        <taxon>Comamonas</taxon>
    </lineage>
</organism>
<dbReference type="InterPro" id="IPR026442">
    <property type="entry name" value="IPTL_CTERM"/>
</dbReference>
<name>A0ABV4AX49_9BURK</name>
<dbReference type="SUPFAM" id="SSF49265">
    <property type="entry name" value="Fibronectin type III"/>
    <property type="match status" value="1"/>
</dbReference>
<evidence type="ECO:0000259" key="2">
    <source>
        <dbReference type="PROSITE" id="PS50853"/>
    </source>
</evidence>
<dbReference type="InterPro" id="IPR003961">
    <property type="entry name" value="FN3_dom"/>
</dbReference>
<feature type="domain" description="Fibronectin type-III" evidence="2">
    <location>
        <begin position="365"/>
        <end position="462"/>
    </location>
</feature>
<dbReference type="PROSITE" id="PS50853">
    <property type="entry name" value="FN3"/>
    <property type="match status" value="1"/>
</dbReference>
<dbReference type="InterPro" id="IPR013783">
    <property type="entry name" value="Ig-like_fold"/>
</dbReference>
<evidence type="ECO:0000313" key="4">
    <source>
        <dbReference type="Proteomes" id="UP001562178"/>
    </source>
</evidence>
<dbReference type="InterPro" id="IPR036116">
    <property type="entry name" value="FN3_sf"/>
</dbReference>
<keyword evidence="4" id="KW-1185">Reference proteome</keyword>
<accession>A0ABV4AX49</accession>
<comment type="caution">
    <text evidence="3">The sequence shown here is derived from an EMBL/GenBank/DDBJ whole genome shotgun (WGS) entry which is preliminary data.</text>
</comment>
<feature type="signal peptide" evidence="1">
    <location>
        <begin position="1"/>
        <end position="22"/>
    </location>
</feature>
<feature type="chain" id="PRO_5045454408" evidence="1">
    <location>
        <begin position="23"/>
        <end position="496"/>
    </location>
</feature>
<proteinExistence type="predicted"/>
<sequence>MTPISKSIAVSALFVFGTASNAQTFVSEPFRSDQAAAWSLLGSARLTASPTPSTAVGADNDSAGNGWLEITPNAGSQIGAAVFNSPVSSAAGLDVEFDYAMYLSTNNGGSLTPAFGQGDGFTVFLMDGSQAANLGLGGSQLGYNTMLGAYVGLGFDHYGGGLGNSGFGTSSNHLGMRGSSSSNPWLGEMPYSGNLSANRSAPKHVRVTITPAPDIRLTVSIDGVEIWSKDIVIGGTPINGINAVPASFKLGLSASTGGASQNQQFRDMVITGLTPITAADDEFMVNGVINDSVRLNDPHAFSDAEYTLVSAPAPSQGNVSLNPDGSFSFTPAAGFSGTGFEYQVCAGPGGALPCTQAQVVLKLAAATAPTITSATASDKTITLAIDPPAPLMAGVSVLNYDVQCTSSAGNIQAQAVTPPVALNGLANGVSYSCQAVAHLSNGETTPPSSAVEVTPRAPTPQAVPVLNQWLVALLSAALAAVGWFGARRSPRKHPSA</sequence>
<dbReference type="SUPFAM" id="SSF49899">
    <property type="entry name" value="Concanavalin A-like lectins/glucanases"/>
    <property type="match status" value="1"/>
</dbReference>
<dbReference type="Gene3D" id="2.60.120.200">
    <property type="match status" value="1"/>
</dbReference>
<dbReference type="CDD" id="cd01951">
    <property type="entry name" value="lectin_L-type"/>
    <property type="match status" value="1"/>
</dbReference>
<dbReference type="InterPro" id="IPR056573">
    <property type="entry name" value="Lectin_L-type_dom"/>
</dbReference>
<keyword evidence="1" id="KW-0732">Signal</keyword>
<dbReference type="Proteomes" id="UP001562178">
    <property type="component" value="Unassembled WGS sequence"/>
</dbReference>
<dbReference type="EMBL" id="JBGBDC010000001">
    <property type="protein sequence ID" value="MEY2249812.1"/>
    <property type="molecule type" value="Genomic_DNA"/>
</dbReference>
<dbReference type="Pfam" id="PF17963">
    <property type="entry name" value="Big_9"/>
    <property type="match status" value="1"/>
</dbReference>
<protein>
    <submittedName>
        <fullName evidence="3">Ig-like domain-containing protein</fullName>
    </submittedName>
</protein>
<dbReference type="Pfam" id="PF18203">
    <property type="entry name" value="IPTL-CTERM"/>
    <property type="match status" value="1"/>
</dbReference>
<evidence type="ECO:0000313" key="3">
    <source>
        <dbReference type="EMBL" id="MEY2249812.1"/>
    </source>
</evidence>
<dbReference type="InterPro" id="IPR013320">
    <property type="entry name" value="ConA-like_dom_sf"/>
</dbReference>
<dbReference type="RefSeq" id="WP_369458882.1">
    <property type="nucleotide sequence ID" value="NZ_JBGBDC010000001.1"/>
</dbReference>
<gene>
    <name evidence="3" type="ORF">AB7A72_02245</name>
</gene>
<reference evidence="3 4" key="1">
    <citation type="journal article" date="2016" name="Int. J. Syst. Evol. Microbiol.">
        <title>Description of Comamonas sediminis sp. nov., isolated from lagoon sediments.</title>
        <authorList>
            <person name="Subhash Y."/>
            <person name="Bang J.J."/>
            <person name="You T.H."/>
            <person name="Lee S.S."/>
        </authorList>
    </citation>
    <scope>NUCLEOTIDE SEQUENCE [LARGE SCALE GENOMIC DNA]</scope>
    <source>
        <strain evidence="3 4">JCM 31169</strain>
    </source>
</reference>
<evidence type="ECO:0000256" key="1">
    <source>
        <dbReference type="SAM" id="SignalP"/>
    </source>
</evidence>
<dbReference type="Gene3D" id="2.60.40.10">
    <property type="entry name" value="Immunoglobulins"/>
    <property type="match status" value="1"/>
</dbReference>
<dbReference type="Gene3D" id="2.60.40.3440">
    <property type="match status" value="1"/>
</dbReference>